<feature type="transmembrane region" description="Helical" evidence="9">
    <location>
        <begin position="511"/>
        <end position="534"/>
    </location>
</feature>
<feature type="transmembrane region" description="Helical" evidence="9">
    <location>
        <begin position="91"/>
        <end position="109"/>
    </location>
</feature>
<evidence type="ECO:0000313" key="11">
    <source>
        <dbReference type="Proteomes" id="UP001139502"/>
    </source>
</evidence>
<comment type="similarity">
    <text evidence="2">Belongs to the BCCT transporter (TC 2.A.15) family.</text>
</comment>
<evidence type="ECO:0000256" key="5">
    <source>
        <dbReference type="ARBA" id="ARBA00022692"/>
    </source>
</evidence>
<evidence type="ECO:0000256" key="9">
    <source>
        <dbReference type="SAM" id="Phobius"/>
    </source>
</evidence>
<feature type="transmembrane region" description="Helical" evidence="9">
    <location>
        <begin position="51"/>
        <end position="71"/>
    </location>
</feature>
<dbReference type="PANTHER" id="PTHR30047">
    <property type="entry name" value="HIGH-AFFINITY CHOLINE TRANSPORT PROTEIN-RELATED"/>
    <property type="match status" value="1"/>
</dbReference>
<evidence type="ECO:0000256" key="8">
    <source>
        <dbReference type="SAM" id="MobiDB-lite"/>
    </source>
</evidence>
<keyword evidence="4" id="KW-1003">Cell membrane</keyword>
<dbReference type="RefSeq" id="WP_254167661.1">
    <property type="nucleotide sequence ID" value="NZ_JANAFB010000033.1"/>
</dbReference>
<evidence type="ECO:0000256" key="6">
    <source>
        <dbReference type="ARBA" id="ARBA00022989"/>
    </source>
</evidence>
<feature type="transmembrane region" description="Helical" evidence="9">
    <location>
        <begin position="130"/>
        <end position="149"/>
    </location>
</feature>
<dbReference type="Pfam" id="PF02028">
    <property type="entry name" value="BCCT"/>
    <property type="match status" value="1"/>
</dbReference>
<feature type="compositionally biased region" description="Basic and acidic residues" evidence="8">
    <location>
        <begin position="1"/>
        <end position="10"/>
    </location>
</feature>
<protein>
    <submittedName>
        <fullName evidence="10">BCCT family transporter</fullName>
    </submittedName>
</protein>
<keyword evidence="11" id="KW-1185">Reference proteome</keyword>
<sequence>MSAETTHHEAVSPSDHQTDLTAGPRTGRLGGERRPERGSSPAPAPVGADRWVTGISAGALGAFVLGAIVFPETVSSWVDVGLAKSAQWFGLYWQILLLATFLIAIALAFTPWARAKLGGTSVPEFGRFKWVAMVMSTLLAGGGVFWAAAEPVNHLVSTPPRVGELDPGSAQAAFTALSQSFVHWGFLAWAIIGSLGTIVMMYGVEKGMPLRPRTLLYPLMGTRAATHWIGAVADIVAIIAVVAGTVGPIGFLGLQVSYGLSAFFGVPDTYLTQLIVIALLVGIACASVISGLGKGIQILSRANIWLAAALMALIVVLGSAWYLLKSFVGGLGVYAQSFFGATLYQGDAEWLSQWTLFFFGWFLGYAPLMAIFIARISRGRTVRDLIVSTTVLPPLVSCVWFTVLGGTGVMFEQRSPGSISEPLAESGLPAAVMAISSQLPMTTLVGGAFLVLTLVFVATTADSMSYSIAQSCAPSGEPSTVQRTLWALIMGAAAAVLISIGDGGINALQSFIVVTAVPAGFLMLPAVWGAPLYVRRLALEQGVVRPRAGS</sequence>
<feature type="transmembrane region" description="Helical" evidence="9">
    <location>
        <begin position="385"/>
        <end position="411"/>
    </location>
</feature>
<keyword evidence="3" id="KW-0813">Transport</keyword>
<feature type="transmembrane region" description="Helical" evidence="9">
    <location>
        <begin position="181"/>
        <end position="204"/>
    </location>
</feature>
<evidence type="ECO:0000256" key="1">
    <source>
        <dbReference type="ARBA" id="ARBA00004651"/>
    </source>
</evidence>
<feature type="transmembrane region" description="Helical" evidence="9">
    <location>
        <begin position="354"/>
        <end position="373"/>
    </location>
</feature>
<dbReference type="EMBL" id="JANAFB010000033">
    <property type="protein sequence ID" value="MCP3426674.1"/>
    <property type="molecule type" value="Genomic_DNA"/>
</dbReference>
<accession>A0A9X2HBP8</accession>
<keyword evidence="6 9" id="KW-1133">Transmembrane helix</keyword>
<proteinExistence type="inferred from homology"/>
<comment type="subcellular location">
    <subcellularLocation>
        <location evidence="1">Cell membrane</location>
        <topology evidence="1">Multi-pass membrane protein</topology>
    </subcellularLocation>
</comment>
<feature type="transmembrane region" description="Helical" evidence="9">
    <location>
        <begin position="270"/>
        <end position="292"/>
    </location>
</feature>
<evidence type="ECO:0000256" key="4">
    <source>
        <dbReference type="ARBA" id="ARBA00022475"/>
    </source>
</evidence>
<keyword evidence="5 9" id="KW-0812">Transmembrane</keyword>
<dbReference type="GO" id="GO:0005886">
    <property type="term" value="C:plasma membrane"/>
    <property type="evidence" value="ECO:0007669"/>
    <property type="project" value="UniProtKB-SubCell"/>
</dbReference>
<feature type="transmembrane region" description="Helical" evidence="9">
    <location>
        <begin position="225"/>
        <end position="250"/>
    </location>
</feature>
<dbReference type="Proteomes" id="UP001139502">
    <property type="component" value="Unassembled WGS sequence"/>
</dbReference>
<reference evidence="10" key="1">
    <citation type="submission" date="2022-06" db="EMBL/GenBank/DDBJ databases">
        <title>Rothia sp. isolated from sandalwood seedling.</title>
        <authorList>
            <person name="Tuikhar N."/>
            <person name="Kirdat K."/>
            <person name="Thorat V."/>
            <person name="Swetha P."/>
            <person name="Padma S."/>
            <person name="Sundararaj R."/>
            <person name="Yadav A."/>
        </authorList>
    </citation>
    <scope>NUCLEOTIDE SEQUENCE</scope>
    <source>
        <strain evidence="10">AR01</strain>
    </source>
</reference>
<organism evidence="10 11">
    <name type="scientific">Rothia santali</name>
    <dbReference type="NCBI Taxonomy" id="2949643"/>
    <lineage>
        <taxon>Bacteria</taxon>
        <taxon>Bacillati</taxon>
        <taxon>Actinomycetota</taxon>
        <taxon>Actinomycetes</taxon>
        <taxon>Micrococcales</taxon>
        <taxon>Micrococcaceae</taxon>
        <taxon>Rothia</taxon>
    </lineage>
</organism>
<comment type="caution">
    <text evidence="10">The sequence shown here is derived from an EMBL/GenBank/DDBJ whole genome shotgun (WGS) entry which is preliminary data.</text>
</comment>
<gene>
    <name evidence="10" type="ORF">NBM05_11840</name>
</gene>
<name>A0A9X2HBP8_9MICC</name>
<evidence type="ECO:0000256" key="3">
    <source>
        <dbReference type="ARBA" id="ARBA00022448"/>
    </source>
</evidence>
<keyword evidence="7 9" id="KW-0472">Membrane</keyword>
<evidence type="ECO:0000256" key="2">
    <source>
        <dbReference type="ARBA" id="ARBA00005658"/>
    </source>
</evidence>
<dbReference type="PANTHER" id="PTHR30047:SF7">
    <property type="entry name" value="HIGH-AFFINITY CHOLINE TRANSPORT PROTEIN"/>
    <property type="match status" value="1"/>
</dbReference>
<evidence type="ECO:0000313" key="10">
    <source>
        <dbReference type="EMBL" id="MCP3426674.1"/>
    </source>
</evidence>
<feature type="transmembrane region" description="Helical" evidence="9">
    <location>
        <begin position="304"/>
        <end position="324"/>
    </location>
</feature>
<evidence type="ECO:0000256" key="7">
    <source>
        <dbReference type="ARBA" id="ARBA00023136"/>
    </source>
</evidence>
<dbReference type="GO" id="GO:0022857">
    <property type="term" value="F:transmembrane transporter activity"/>
    <property type="evidence" value="ECO:0007669"/>
    <property type="project" value="InterPro"/>
</dbReference>
<dbReference type="InterPro" id="IPR000060">
    <property type="entry name" value="BCCT_transptr"/>
</dbReference>
<feature type="transmembrane region" description="Helical" evidence="9">
    <location>
        <begin position="485"/>
        <end position="505"/>
    </location>
</feature>
<feature type="transmembrane region" description="Helical" evidence="9">
    <location>
        <begin position="431"/>
        <end position="457"/>
    </location>
</feature>
<feature type="region of interest" description="Disordered" evidence="8">
    <location>
        <begin position="1"/>
        <end position="46"/>
    </location>
</feature>
<dbReference type="AlphaFoldDB" id="A0A9X2HBP8"/>